<dbReference type="EMBL" id="BARW01010018">
    <property type="protein sequence ID" value="GAI86565.1"/>
    <property type="molecule type" value="Genomic_DNA"/>
</dbReference>
<comment type="caution">
    <text evidence="1">The sequence shown here is derived from an EMBL/GenBank/DDBJ whole genome shotgun (WGS) entry which is preliminary data.</text>
</comment>
<feature type="non-terminal residue" evidence="1">
    <location>
        <position position="1"/>
    </location>
</feature>
<sequence length="34" mass="3946">DRQSHEPKVKLAIEGMDQNGWYTIGNLKIIKAEY</sequence>
<gene>
    <name evidence="1" type="ORF">S12H4_19910</name>
</gene>
<proteinExistence type="predicted"/>
<protein>
    <submittedName>
        <fullName evidence="1">Uncharacterized protein</fullName>
    </submittedName>
</protein>
<accession>X1TG63</accession>
<organism evidence="1">
    <name type="scientific">marine sediment metagenome</name>
    <dbReference type="NCBI Taxonomy" id="412755"/>
    <lineage>
        <taxon>unclassified sequences</taxon>
        <taxon>metagenomes</taxon>
        <taxon>ecological metagenomes</taxon>
    </lineage>
</organism>
<name>X1TG63_9ZZZZ</name>
<evidence type="ECO:0000313" key="1">
    <source>
        <dbReference type="EMBL" id="GAI86565.1"/>
    </source>
</evidence>
<reference evidence="1" key="1">
    <citation type="journal article" date="2014" name="Front. Microbiol.">
        <title>High frequency of phylogenetically diverse reductive dehalogenase-homologous genes in deep subseafloor sedimentary metagenomes.</title>
        <authorList>
            <person name="Kawai M."/>
            <person name="Futagami T."/>
            <person name="Toyoda A."/>
            <person name="Takaki Y."/>
            <person name="Nishi S."/>
            <person name="Hori S."/>
            <person name="Arai W."/>
            <person name="Tsubouchi T."/>
            <person name="Morono Y."/>
            <person name="Uchiyama I."/>
            <person name="Ito T."/>
            <person name="Fujiyama A."/>
            <person name="Inagaki F."/>
            <person name="Takami H."/>
        </authorList>
    </citation>
    <scope>NUCLEOTIDE SEQUENCE</scope>
    <source>
        <strain evidence="1">Expedition CK06-06</strain>
    </source>
</reference>
<dbReference type="AlphaFoldDB" id="X1TG63"/>